<organism evidence="1 2">
    <name type="scientific">Thermonema lapsum</name>
    <dbReference type="NCBI Taxonomy" id="28195"/>
    <lineage>
        <taxon>Bacteria</taxon>
        <taxon>Pseudomonadati</taxon>
        <taxon>Bacteroidota</taxon>
        <taxon>Cytophagia</taxon>
        <taxon>Cytophagales</taxon>
        <taxon>Thermonemataceae</taxon>
        <taxon>Thermonema</taxon>
    </lineage>
</organism>
<dbReference type="EMBL" id="JAASRN010000001">
    <property type="protein sequence ID" value="NIK72551.1"/>
    <property type="molecule type" value="Genomic_DNA"/>
</dbReference>
<dbReference type="RefSeq" id="WP_166917877.1">
    <property type="nucleotide sequence ID" value="NZ_JAASRN010000001.1"/>
</dbReference>
<proteinExistence type="predicted"/>
<dbReference type="AlphaFoldDB" id="A0A846MM56"/>
<dbReference type="Gene3D" id="3.30.750.24">
    <property type="entry name" value="STAS domain"/>
    <property type="match status" value="1"/>
</dbReference>
<keyword evidence="2" id="KW-1185">Reference proteome</keyword>
<evidence type="ECO:0000313" key="1">
    <source>
        <dbReference type="EMBL" id="NIK72551.1"/>
    </source>
</evidence>
<dbReference type="Proteomes" id="UP000537126">
    <property type="component" value="Unassembled WGS sequence"/>
</dbReference>
<name>A0A846MM56_9BACT</name>
<accession>A0A846MM56</accession>
<gene>
    <name evidence="1" type="ORF">FHS56_000037</name>
</gene>
<dbReference type="InterPro" id="IPR036513">
    <property type="entry name" value="STAS_dom_sf"/>
</dbReference>
<evidence type="ECO:0000313" key="2">
    <source>
        <dbReference type="Proteomes" id="UP000537126"/>
    </source>
</evidence>
<comment type="caution">
    <text evidence="1">The sequence shown here is derived from an EMBL/GenBank/DDBJ whole genome shotgun (WGS) entry which is preliminary data.</text>
</comment>
<reference evidence="1 2" key="1">
    <citation type="submission" date="2020-03" db="EMBL/GenBank/DDBJ databases">
        <title>Genomic Encyclopedia of Type Strains, Phase IV (KMG-IV): sequencing the most valuable type-strain genomes for metagenomic binning, comparative biology and taxonomic classification.</title>
        <authorList>
            <person name="Goeker M."/>
        </authorList>
    </citation>
    <scope>NUCLEOTIDE SEQUENCE [LARGE SCALE GENOMIC DNA]</scope>
    <source>
        <strain evidence="1 2">DSM 5718</strain>
    </source>
</reference>
<evidence type="ECO:0008006" key="3">
    <source>
        <dbReference type="Google" id="ProtNLM"/>
    </source>
</evidence>
<sequence>MDVQHAPQEVVIDFAESRMVDVSTVEALNKRTARHQKASVVEGLSYKIMGNV</sequence>
<protein>
    <recommendedName>
        <fullName evidence="3">STAS domain-containing protein</fullName>
    </recommendedName>
</protein>